<reference evidence="4 5" key="1">
    <citation type="submission" date="2018-08" db="EMBL/GenBank/DDBJ databases">
        <title>A genome reference for cultivated species of the human gut microbiota.</title>
        <authorList>
            <person name="Zou Y."/>
            <person name="Xue W."/>
            <person name="Luo G."/>
        </authorList>
    </citation>
    <scope>NUCLEOTIDE SEQUENCE [LARGE SCALE GENOMIC DNA]</scope>
    <source>
        <strain evidence="4 5">AF26-4BH</strain>
    </source>
</reference>
<dbReference type="OrthoDB" id="1988587at2"/>
<evidence type="ECO:0000256" key="1">
    <source>
        <dbReference type="SAM" id="MobiDB-lite"/>
    </source>
</evidence>
<evidence type="ECO:0000313" key="4">
    <source>
        <dbReference type="EMBL" id="RGE69301.1"/>
    </source>
</evidence>
<comment type="caution">
    <text evidence="4">The sequence shown here is derived from an EMBL/GenBank/DDBJ whole genome shotgun (WGS) entry which is preliminary data.</text>
</comment>
<dbReference type="PANTHER" id="PTHR43649">
    <property type="entry name" value="ARABINOSE-BINDING PROTEIN-RELATED"/>
    <property type="match status" value="1"/>
</dbReference>
<proteinExistence type="predicted"/>
<feature type="chain" id="PRO_5039145140" evidence="2">
    <location>
        <begin position="21"/>
        <end position="538"/>
    </location>
</feature>
<dbReference type="SUPFAM" id="SSF53850">
    <property type="entry name" value="Periplasmic binding protein-like II"/>
    <property type="match status" value="1"/>
</dbReference>
<dbReference type="InterPro" id="IPR022627">
    <property type="entry name" value="DUF3502"/>
</dbReference>
<evidence type="ECO:0000256" key="2">
    <source>
        <dbReference type="SAM" id="SignalP"/>
    </source>
</evidence>
<feature type="signal peptide" evidence="2">
    <location>
        <begin position="1"/>
        <end position="20"/>
    </location>
</feature>
<name>A0A3E3IQW4_9FIRM</name>
<dbReference type="EMBL" id="QVLU01000017">
    <property type="protein sequence ID" value="RGE69301.1"/>
    <property type="molecule type" value="Genomic_DNA"/>
</dbReference>
<gene>
    <name evidence="4" type="ORF">DWY69_18300</name>
</gene>
<dbReference type="InterPro" id="IPR050490">
    <property type="entry name" value="Bact_solute-bd_prot1"/>
</dbReference>
<feature type="region of interest" description="Disordered" evidence="1">
    <location>
        <begin position="25"/>
        <end position="56"/>
    </location>
</feature>
<dbReference type="Proteomes" id="UP000261166">
    <property type="component" value="Unassembled WGS sequence"/>
</dbReference>
<dbReference type="AlphaFoldDB" id="A0A3E3IQW4"/>
<protein>
    <submittedName>
        <fullName evidence="4">DUF3502 domain-containing protein</fullName>
    </submittedName>
</protein>
<dbReference type="Pfam" id="PF12010">
    <property type="entry name" value="DUF3502"/>
    <property type="match status" value="1"/>
</dbReference>
<dbReference type="Gene3D" id="3.40.190.10">
    <property type="entry name" value="Periplasmic binding protein-like II"/>
    <property type="match status" value="2"/>
</dbReference>
<dbReference type="PANTHER" id="PTHR43649:SF17">
    <property type="entry name" value="ABC TRANSPORTER SOLUTE BINDING PROTEIN-SUGAR TRANSPORT"/>
    <property type="match status" value="1"/>
</dbReference>
<feature type="compositionally biased region" description="Polar residues" evidence="1">
    <location>
        <begin position="25"/>
        <end position="52"/>
    </location>
</feature>
<keyword evidence="2" id="KW-0732">Signal</keyword>
<feature type="domain" description="DUF3502" evidence="3">
    <location>
        <begin position="470"/>
        <end position="536"/>
    </location>
</feature>
<evidence type="ECO:0000259" key="3">
    <source>
        <dbReference type="Pfam" id="PF12010"/>
    </source>
</evidence>
<dbReference type="RefSeq" id="WP_025488365.1">
    <property type="nucleotide sequence ID" value="NZ_JBKVAZ010000018.1"/>
</dbReference>
<evidence type="ECO:0000313" key="5">
    <source>
        <dbReference type="Proteomes" id="UP000261166"/>
    </source>
</evidence>
<organism evidence="4 5">
    <name type="scientific">Eisenbergiella massiliensis</name>
    <dbReference type="NCBI Taxonomy" id="1720294"/>
    <lineage>
        <taxon>Bacteria</taxon>
        <taxon>Bacillati</taxon>
        <taxon>Bacillota</taxon>
        <taxon>Clostridia</taxon>
        <taxon>Lachnospirales</taxon>
        <taxon>Lachnospiraceae</taxon>
        <taxon>Eisenbergiella</taxon>
    </lineage>
</organism>
<sequence>MRKKISLLLVAALCCSTILAGCSKSESTGTQGSSAQQESTVAEGTEQVASETQGEEAALDTSEFVKLYGYLLGSPEPAFNDVMAEMNKMLKEDLNCEMEINFIDWGVLDSKYPLLLAAGEEIDWIYTADWCHYAAEANKNAFMEIDMDMVKQCMPLYSEYITDAAWDQVSLNGKIYMIPTSTPDVKAGGWIVRKDLADKYGVDLSKVETIWDMDEYLGAIKENEPSMIPMNMDNSYDLLAPVFALMTARDANFTDANKCGLVYAFDGKETADGVYSIFDEPVYGYLKEAAVKMKEWYDAGYINKDILAATTQSNDNFEQGISGISSDNTLGMQRTLAKCAENGWTPQIVLTDDANGHAAKNSYTNNGFAIAATCQNPERTLAAMDLIMNDPRYNTLLQYGIEGETYIINEEGKVDYPEGVTADTTSYNWENTGFWFINKNIQLPRASWTDDYIELNNKLIDGVLIDDPNIGFTFTTDSVKSEFSNVQNVWIQYFYPIAIGNVPDVDKALEELKVQLTAAGYDKLIEEAKRQYAEYTAN</sequence>
<dbReference type="PROSITE" id="PS51257">
    <property type="entry name" value="PROKAR_LIPOPROTEIN"/>
    <property type="match status" value="1"/>
</dbReference>
<accession>A0A3E3IQW4</accession>